<dbReference type="Gramene" id="KZN06048">
    <property type="protein sequence ID" value="KZN06048"/>
    <property type="gene ID" value="DCAR_006885"/>
</dbReference>
<dbReference type="InterPro" id="IPR017441">
    <property type="entry name" value="Protein_kinase_ATP_BS"/>
</dbReference>
<dbReference type="Pfam" id="PF00069">
    <property type="entry name" value="Pkinase"/>
    <property type="match status" value="2"/>
</dbReference>
<keyword evidence="2" id="KW-0723">Serine/threonine-protein kinase</keyword>
<evidence type="ECO:0000313" key="12">
    <source>
        <dbReference type="EMBL" id="KZN06048.1"/>
    </source>
</evidence>
<dbReference type="PROSITE" id="PS00107">
    <property type="entry name" value="PROTEIN_KINASE_ATP"/>
    <property type="match status" value="1"/>
</dbReference>
<evidence type="ECO:0000256" key="3">
    <source>
        <dbReference type="ARBA" id="ARBA00022679"/>
    </source>
</evidence>
<keyword evidence="3" id="KW-0808">Transferase</keyword>
<keyword evidence="4 9" id="KW-0547">Nucleotide-binding</keyword>
<feature type="region of interest" description="Disordered" evidence="10">
    <location>
        <begin position="389"/>
        <end position="409"/>
    </location>
</feature>
<feature type="domain" description="Protein kinase" evidence="11">
    <location>
        <begin position="80"/>
        <end position="655"/>
    </location>
</feature>
<dbReference type="Gene3D" id="3.30.200.20">
    <property type="entry name" value="Phosphorylase Kinase, domain 1"/>
    <property type="match status" value="1"/>
</dbReference>
<keyword evidence="5" id="KW-0418">Kinase</keyword>
<evidence type="ECO:0000256" key="8">
    <source>
        <dbReference type="ARBA" id="ARBA00048679"/>
    </source>
</evidence>
<accession>A0A166E3P7</accession>
<dbReference type="PANTHER" id="PTHR46821:SF2">
    <property type="entry name" value="OS03G0251700 PROTEIN"/>
    <property type="match status" value="1"/>
</dbReference>
<evidence type="ECO:0000256" key="9">
    <source>
        <dbReference type="PROSITE-ProRule" id="PRU10141"/>
    </source>
</evidence>
<evidence type="ECO:0000256" key="7">
    <source>
        <dbReference type="ARBA" id="ARBA00047899"/>
    </source>
</evidence>
<evidence type="ECO:0000256" key="4">
    <source>
        <dbReference type="ARBA" id="ARBA00022741"/>
    </source>
</evidence>
<dbReference type="PROSITE" id="PS50011">
    <property type="entry name" value="PROTEIN_KINASE_DOM"/>
    <property type="match status" value="1"/>
</dbReference>
<dbReference type="EC" id="2.7.11.1" evidence="1"/>
<sequence length="674" mass="75240">MSSPPYPLLPVTFPAPEPPLHHHHHSPVIPSVAAALTSLGLLILCAIIYRKLSSKKTAPADLKTPHPFTYATLKRATSSFSLSNRLGQGGFGSVYKGVLPSGLQVAVKQMDASGSLQGEREFHNELSLASRIDTTCCPHVVSILGFSSEQQRIRSRSQKSRSQKRKLLLVYEYMQNGSLQDALLYRKCCELMNWNVRFRIIVDIAKGIEYLHSCCDPPIVHGDIKPSNVLLDCDFNAKIADFGLAKVLGQDEIVETFIECGEVEEGLDKGKSRENGSGFGEDNGSIVEETESVMTEEVVVNVDQSPESFVRVLDVEASPSEGLEKGSVSESCLDRISVDSGNRRAIGRKKSGSGRDWWWKQDNSGCGSESGRVKDYVMEWIGSEIKKERPKKDWIATPSSVEDDSSKLEQKKNGKKLEWWGSLDEERIKRDRKNRKPREWWKEEFCEELSKKKKKMKKKKGLSSGCGGESWWQKDEEFVPEKKKRKSRGSRGSMDWWLDGFSMEFRNGRRNSQDFASGDIPKSGGISSTPSMRGTVCYIAPEYGGGGQLSEKCDVYSFGVLLLVLVSGRRPLQVTASPMSEFERANLISWARQLARNGKLLDLVDVNIKSLDAEQALLCITIALLCLQRSANKRPTMKEIVGMLIGESEAPHLPFEFSPSPPSNFPFKSRKKAR</sequence>
<dbReference type="PANTHER" id="PTHR46821">
    <property type="entry name" value="OS07G0586332 PROTEIN"/>
    <property type="match status" value="1"/>
</dbReference>
<dbReference type="InterPro" id="IPR044576">
    <property type="entry name" value="At4g25390-like"/>
</dbReference>
<evidence type="ECO:0000256" key="1">
    <source>
        <dbReference type="ARBA" id="ARBA00012513"/>
    </source>
</evidence>
<comment type="catalytic activity">
    <reaction evidence="8">
        <text>L-seryl-[protein] + ATP = O-phospho-L-seryl-[protein] + ADP + H(+)</text>
        <dbReference type="Rhea" id="RHEA:17989"/>
        <dbReference type="Rhea" id="RHEA-COMP:9863"/>
        <dbReference type="Rhea" id="RHEA-COMP:11604"/>
        <dbReference type="ChEBI" id="CHEBI:15378"/>
        <dbReference type="ChEBI" id="CHEBI:29999"/>
        <dbReference type="ChEBI" id="CHEBI:30616"/>
        <dbReference type="ChEBI" id="CHEBI:83421"/>
        <dbReference type="ChEBI" id="CHEBI:456216"/>
        <dbReference type="EC" id="2.7.11.1"/>
    </reaction>
</comment>
<dbReference type="OMA" id="SGLWCDV"/>
<evidence type="ECO:0000256" key="5">
    <source>
        <dbReference type="ARBA" id="ARBA00022777"/>
    </source>
</evidence>
<dbReference type="InterPro" id="IPR008271">
    <property type="entry name" value="Ser/Thr_kinase_AS"/>
</dbReference>
<dbReference type="Proteomes" id="UP000077755">
    <property type="component" value="Chromosome 2"/>
</dbReference>
<keyword evidence="6 9" id="KW-0067">ATP-binding</keyword>
<dbReference type="InterPro" id="IPR011009">
    <property type="entry name" value="Kinase-like_dom_sf"/>
</dbReference>
<dbReference type="PROSITE" id="PS00108">
    <property type="entry name" value="PROTEIN_KINASE_ST"/>
    <property type="match status" value="1"/>
</dbReference>
<dbReference type="Gene3D" id="1.10.510.10">
    <property type="entry name" value="Transferase(Phosphotransferase) domain 1"/>
    <property type="match status" value="2"/>
</dbReference>
<dbReference type="OrthoDB" id="626167at2759"/>
<dbReference type="SMART" id="SM00220">
    <property type="entry name" value="S_TKc"/>
    <property type="match status" value="1"/>
</dbReference>
<feature type="binding site" evidence="9">
    <location>
        <position position="108"/>
    </location>
    <ligand>
        <name>ATP</name>
        <dbReference type="ChEBI" id="CHEBI:30616"/>
    </ligand>
</feature>
<dbReference type="FunFam" id="1.10.510.10:FF:001023">
    <property type="entry name" value="Os07g0541700 protein"/>
    <property type="match status" value="1"/>
</dbReference>
<evidence type="ECO:0000256" key="2">
    <source>
        <dbReference type="ARBA" id="ARBA00022527"/>
    </source>
</evidence>
<evidence type="ECO:0000313" key="14">
    <source>
        <dbReference type="Proteomes" id="UP000077755"/>
    </source>
</evidence>
<dbReference type="EMBL" id="LNRQ01000002">
    <property type="protein sequence ID" value="KZN06048.1"/>
    <property type="molecule type" value="Genomic_DNA"/>
</dbReference>
<proteinExistence type="predicted"/>
<dbReference type="KEGG" id="dcr:108209723"/>
<evidence type="ECO:0000259" key="11">
    <source>
        <dbReference type="PROSITE" id="PS50011"/>
    </source>
</evidence>
<dbReference type="InterPro" id="IPR000719">
    <property type="entry name" value="Prot_kinase_dom"/>
</dbReference>
<reference evidence="13" key="2">
    <citation type="submission" date="2022-03" db="EMBL/GenBank/DDBJ databases">
        <title>Draft title - Genomic analysis of global carrot germplasm unveils the trajectory of domestication and the origin of high carotenoid orange carrot.</title>
        <authorList>
            <person name="Iorizzo M."/>
            <person name="Ellison S."/>
            <person name="Senalik D."/>
            <person name="Macko-Podgorni A."/>
            <person name="Grzebelus D."/>
            <person name="Bostan H."/>
            <person name="Rolling W."/>
            <person name="Curaba J."/>
            <person name="Simon P."/>
        </authorList>
    </citation>
    <scope>NUCLEOTIDE SEQUENCE</scope>
    <source>
        <tissue evidence="13">Leaf</tissue>
    </source>
</reference>
<name>A0A166E3P7_DAUCS</name>
<gene>
    <name evidence="12" type="ORF">DCAR_006885</name>
    <name evidence="13" type="ORF">DCAR_0207775</name>
</gene>
<protein>
    <recommendedName>
        <fullName evidence="1">non-specific serine/threonine protein kinase</fullName>
        <ecNumber evidence="1">2.7.11.1</ecNumber>
    </recommendedName>
</protein>
<dbReference type="SUPFAM" id="SSF56112">
    <property type="entry name" value="Protein kinase-like (PK-like)"/>
    <property type="match status" value="1"/>
</dbReference>
<reference evidence="12" key="1">
    <citation type="journal article" date="2016" name="Nat. Genet.">
        <title>A high-quality carrot genome assembly provides new insights into carotenoid accumulation and asterid genome evolution.</title>
        <authorList>
            <person name="Iorizzo M."/>
            <person name="Ellison S."/>
            <person name="Senalik D."/>
            <person name="Zeng P."/>
            <person name="Satapoomin P."/>
            <person name="Huang J."/>
            <person name="Bowman M."/>
            <person name="Iovene M."/>
            <person name="Sanseverino W."/>
            <person name="Cavagnaro P."/>
            <person name="Yildiz M."/>
            <person name="Macko-Podgorni A."/>
            <person name="Moranska E."/>
            <person name="Grzebelus E."/>
            <person name="Grzebelus D."/>
            <person name="Ashrafi H."/>
            <person name="Zheng Z."/>
            <person name="Cheng S."/>
            <person name="Spooner D."/>
            <person name="Van Deynze A."/>
            <person name="Simon P."/>
        </authorList>
    </citation>
    <scope>NUCLEOTIDE SEQUENCE [LARGE SCALE GENOMIC DNA]</scope>
    <source>
        <tissue evidence="12">Leaf</tissue>
    </source>
</reference>
<evidence type="ECO:0000313" key="13">
    <source>
        <dbReference type="EMBL" id="WOG88540.1"/>
    </source>
</evidence>
<dbReference type="GO" id="GO:0005524">
    <property type="term" value="F:ATP binding"/>
    <property type="evidence" value="ECO:0007669"/>
    <property type="project" value="UniProtKB-UniRule"/>
</dbReference>
<dbReference type="AlphaFoldDB" id="A0A166E3P7"/>
<comment type="catalytic activity">
    <reaction evidence="7">
        <text>L-threonyl-[protein] + ATP = O-phospho-L-threonyl-[protein] + ADP + H(+)</text>
        <dbReference type="Rhea" id="RHEA:46608"/>
        <dbReference type="Rhea" id="RHEA-COMP:11060"/>
        <dbReference type="Rhea" id="RHEA-COMP:11605"/>
        <dbReference type="ChEBI" id="CHEBI:15378"/>
        <dbReference type="ChEBI" id="CHEBI:30013"/>
        <dbReference type="ChEBI" id="CHEBI:30616"/>
        <dbReference type="ChEBI" id="CHEBI:61977"/>
        <dbReference type="ChEBI" id="CHEBI:456216"/>
        <dbReference type="EC" id="2.7.11.1"/>
    </reaction>
</comment>
<dbReference type="GO" id="GO:0004674">
    <property type="term" value="F:protein serine/threonine kinase activity"/>
    <property type="evidence" value="ECO:0007669"/>
    <property type="project" value="UniProtKB-KW"/>
</dbReference>
<dbReference type="EMBL" id="CP093344">
    <property type="protein sequence ID" value="WOG88540.1"/>
    <property type="molecule type" value="Genomic_DNA"/>
</dbReference>
<evidence type="ECO:0000256" key="6">
    <source>
        <dbReference type="ARBA" id="ARBA00022840"/>
    </source>
</evidence>
<keyword evidence="14" id="KW-1185">Reference proteome</keyword>
<organism evidence="12">
    <name type="scientific">Daucus carota subsp. sativus</name>
    <name type="common">Carrot</name>
    <dbReference type="NCBI Taxonomy" id="79200"/>
    <lineage>
        <taxon>Eukaryota</taxon>
        <taxon>Viridiplantae</taxon>
        <taxon>Streptophyta</taxon>
        <taxon>Embryophyta</taxon>
        <taxon>Tracheophyta</taxon>
        <taxon>Spermatophyta</taxon>
        <taxon>Magnoliopsida</taxon>
        <taxon>eudicotyledons</taxon>
        <taxon>Gunneridae</taxon>
        <taxon>Pentapetalae</taxon>
        <taxon>asterids</taxon>
        <taxon>campanulids</taxon>
        <taxon>Apiales</taxon>
        <taxon>Apiaceae</taxon>
        <taxon>Apioideae</taxon>
        <taxon>Scandiceae</taxon>
        <taxon>Daucinae</taxon>
        <taxon>Daucus</taxon>
        <taxon>Daucus sect. Daucus</taxon>
    </lineage>
</organism>
<evidence type="ECO:0000256" key="10">
    <source>
        <dbReference type="SAM" id="MobiDB-lite"/>
    </source>
</evidence>